<accession>A0A4U5TS57</accession>
<dbReference type="Proteomes" id="UP000306552">
    <property type="component" value="Unassembled WGS sequence"/>
</dbReference>
<proteinExistence type="predicted"/>
<keyword evidence="2" id="KW-1185">Reference proteome</keyword>
<organism evidence="1 2">
    <name type="scientific">Mesohalobacter halotolerans</name>
    <dbReference type="NCBI Taxonomy" id="1883405"/>
    <lineage>
        <taxon>Bacteria</taxon>
        <taxon>Pseudomonadati</taxon>
        <taxon>Bacteroidota</taxon>
        <taxon>Flavobacteriia</taxon>
        <taxon>Flavobacteriales</taxon>
        <taxon>Flavobacteriaceae</taxon>
        <taxon>Mesohalobacter</taxon>
    </lineage>
</organism>
<evidence type="ECO:0000313" key="2">
    <source>
        <dbReference type="Proteomes" id="UP000306552"/>
    </source>
</evidence>
<protein>
    <recommendedName>
        <fullName evidence="3">Collagen-like protein</fullName>
    </recommendedName>
</protein>
<evidence type="ECO:0008006" key="3">
    <source>
        <dbReference type="Google" id="ProtNLM"/>
    </source>
</evidence>
<dbReference type="OrthoDB" id="1524444at2"/>
<dbReference type="PROSITE" id="PS51257">
    <property type="entry name" value="PROKAR_LIPOPROTEIN"/>
    <property type="match status" value="1"/>
</dbReference>
<evidence type="ECO:0000313" key="1">
    <source>
        <dbReference type="EMBL" id="TKS57127.1"/>
    </source>
</evidence>
<dbReference type="EMBL" id="SWMU01000001">
    <property type="protein sequence ID" value="TKS57127.1"/>
    <property type="molecule type" value="Genomic_DNA"/>
</dbReference>
<comment type="caution">
    <text evidence="1">The sequence shown here is derived from an EMBL/GenBank/DDBJ whole genome shotgun (WGS) entry which is preliminary data.</text>
</comment>
<sequence>MKKLIVLLFSVALISCEGPQGPPGPPGFDGVNILGNVFEVNVDFTPNNGFSNLIAFPNNIEVFESDVVMVYLLEEQVSDPSGPIDVWTPLPQSFFVDGGAQVVYNFNHTFLDVNLFLDGNVNLNNLGPGFTNNQVFRIAILPADFAEEFDVNLQDYNAVMQILKSQNADIEVQSL</sequence>
<dbReference type="AlphaFoldDB" id="A0A4U5TS57"/>
<dbReference type="RefSeq" id="WP_138930830.1">
    <property type="nucleotide sequence ID" value="NZ_SWMU01000001.1"/>
</dbReference>
<name>A0A4U5TS57_9FLAO</name>
<reference evidence="1 2" key="1">
    <citation type="submission" date="2019-04" db="EMBL/GenBank/DDBJ databases">
        <title>Psychroflexus halotolerans sp. nov., isolated from a marine solar saltern.</title>
        <authorList>
            <person name="Feng X."/>
        </authorList>
    </citation>
    <scope>NUCLEOTIDE SEQUENCE [LARGE SCALE GENOMIC DNA]</scope>
    <source>
        <strain evidence="1 2">WDS2C27</strain>
    </source>
</reference>
<gene>
    <name evidence="1" type="ORF">FCN74_01535</name>
</gene>